<dbReference type="EMBL" id="CCDP010000001">
    <property type="protein sequence ID" value="CDQ38889.1"/>
    <property type="molecule type" value="Genomic_DNA"/>
</dbReference>
<dbReference type="PANTHER" id="PTHR10000">
    <property type="entry name" value="PHOSPHOSERINE PHOSPHATASE"/>
    <property type="match status" value="1"/>
</dbReference>
<dbReference type="PANTHER" id="PTHR10000:SF25">
    <property type="entry name" value="PHOSPHATASE YKRA-RELATED"/>
    <property type="match status" value="1"/>
</dbReference>
<dbReference type="STRING" id="1462526.BN990_01165"/>
<dbReference type="SFLD" id="SFLDS00003">
    <property type="entry name" value="Haloacid_Dehalogenase"/>
    <property type="match status" value="1"/>
</dbReference>
<dbReference type="InterPro" id="IPR023214">
    <property type="entry name" value="HAD_sf"/>
</dbReference>
<gene>
    <name evidence="1" type="primary">cof</name>
    <name evidence="1" type="ORF">BN990_01165</name>
</gene>
<dbReference type="InterPro" id="IPR000150">
    <property type="entry name" value="Cof"/>
</dbReference>
<dbReference type="InterPro" id="IPR006379">
    <property type="entry name" value="HAD-SF_hydro_IIB"/>
</dbReference>
<dbReference type="Gene3D" id="3.30.1240.10">
    <property type="match status" value="1"/>
</dbReference>
<dbReference type="Pfam" id="PF08282">
    <property type="entry name" value="Hydrolase_3"/>
    <property type="match status" value="1"/>
</dbReference>
<dbReference type="GO" id="GO:0000287">
    <property type="term" value="F:magnesium ion binding"/>
    <property type="evidence" value="ECO:0007669"/>
    <property type="project" value="TreeGrafter"/>
</dbReference>
<dbReference type="RefSeq" id="WP_021289210.1">
    <property type="nucleotide sequence ID" value="NZ_BNER01000003.1"/>
</dbReference>
<keyword evidence="2" id="KW-1185">Reference proteome</keyword>
<dbReference type="PROSITE" id="PS01229">
    <property type="entry name" value="COF_2"/>
    <property type="match status" value="1"/>
</dbReference>
<dbReference type="SUPFAM" id="SSF56784">
    <property type="entry name" value="HAD-like"/>
    <property type="match status" value="1"/>
</dbReference>
<reference evidence="1 2" key="1">
    <citation type="submission" date="2014-03" db="EMBL/GenBank/DDBJ databases">
        <authorList>
            <person name="Urmite Genomes U."/>
        </authorList>
    </citation>
    <scope>NUCLEOTIDE SEQUENCE [LARGE SCALE GENOMIC DNA]</scope>
    <source>
        <strain evidence="1 2">Vm-5</strain>
    </source>
</reference>
<dbReference type="NCBIfam" id="TIGR00099">
    <property type="entry name" value="Cof-subfamily"/>
    <property type="match status" value="1"/>
</dbReference>
<reference evidence="2" key="2">
    <citation type="submission" date="2014-05" db="EMBL/GenBank/DDBJ databases">
        <title>Draft genome sequence of Virgibacillus massiliensis Vm-5.</title>
        <authorList>
            <person name="Khelaifia S."/>
            <person name="Croce O."/>
            <person name="Lagier J.C."/>
            <person name="Raoult D."/>
        </authorList>
    </citation>
    <scope>NUCLEOTIDE SEQUENCE [LARGE SCALE GENOMIC DNA]</scope>
    <source>
        <strain evidence="2">Vm-5</strain>
    </source>
</reference>
<sequence length="271" mass="30541">MIKQAKEKSMNYKILFLDIDGTILKPDHTYTPSTKEAIKQVQQQGLLVFLCTGRPLHEVNDLAHELGVDAYIGYNGSYAVYQDTPLVNEPMKRNTLEEFLSIASKHQHELVCYTTKKNYFTSLSSPATKDFIEVFQLKQNEKLTDDSLDHILGASIMNVSPEQVQWYEAIEEDIHLSGVNVNGVSNCYDIIRDSVNKGETVKKVLDHLQLYKEQAIAFGDGMNDKEMLQTVGEGFIMENGDPQLFPYAKHQTTSVDNSGIFNGLKKLGLVK</sequence>
<dbReference type="SFLD" id="SFLDG01140">
    <property type="entry name" value="C2.B:_Phosphomannomutase_and_P"/>
    <property type="match status" value="1"/>
</dbReference>
<evidence type="ECO:0000313" key="2">
    <source>
        <dbReference type="Proteomes" id="UP000028875"/>
    </source>
</evidence>
<dbReference type="Proteomes" id="UP000028875">
    <property type="component" value="Unassembled WGS sequence"/>
</dbReference>
<dbReference type="InterPro" id="IPR036412">
    <property type="entry name" value="HAD-like_sf"/>
</dbReference>
<comment type="caution">
    <text evidence="1">The sequence shown here is derived from an EMBL/GenBank/DDBJ whole genome shotgun (WGS) entry which is preliminary data.</text>
</comment>
<dbReference type="NCBIfam" id="TIGR01484">
    <property type="entry name" value="HAD-SF-IIB"/>
    <property type="match status" value="1"/>
</dbReference>
<name>A0A024Q8S5_9BACI</name>
<protein>
    <submittedName>
        <fullName evidence="1">HMP-PP phosphatase</fullName>
    </submittedName>
</protein>
<dbReference type="GO" id="GO:0016791">
    <property type="term" value="F:phosphatase activity"/>
    <property type="evidence" value="ECO:0007669"/>
    <property type="project" value="TreeGrafter"/>
</dbReference>
<dbReference type="Gene3D" id="3.40.50.1000">
    <property type="entry name" value="HAD superfamily/HAD-like"/>
    <property type="match status" value="1"/>
</dbReference>
<proteinExistence type="predicted"/>
<evidence type="ECO:0000313" key="1">
    <source>
        <dbReference type="EMBL" id="CDQ38889.1"/>
    </source>
</evidence>
<dbReference type="GO" id="GO:0005829">
    <property type="term" value="C:cytosol"/>
    <property type="evidence" value="ECO:0007669"/>
    <property type="project" value="TreeGrafter"/>
</dbReference>
<accession>A0A024Q8S5</accession>
<organism evidence="1 2">
    <name type="scientific">Virgibacillus massiliensis</name>
    <dbReference type="NCBI Taxonomy" id="1462526"/>
    <lineage>
        <taxon>Bacteria</taxon>
        <taxon>Bacillati</taxon>
        <taxon>Bacillota</taxon>
        <taxon>Bacilli</taxon>
        <taxon>Bacillales</taxon>
        <taxon>Bacillaceae</taxon>
        <taxon>Virgibacillus</taxon>
    </lineage>
</organism>
<dbReference type="eggNOG" id="COG0561">
    <property type="taxonomic scope" value="Bacteria"/>
</dbReference>
<dbReference type="AlphaFoldDB" id="A0A024Q8S5"/>